<dbReference type="Gene3D" id="3.30.1340.30">
    <property type="match status" value="1"/>
</dbReference>
<reference evidence="5 6" key="1">
    <citation type="journal article" date="2022" name="Arch. Microbiol.">
        <title>Paraburkholderia bengalensis sp. nov. isolated from roots of Oryza sativa, IR64.</title>
        <authorList>
            <person name="Nag P."/>
            <person name="Mondal N."/>
            <person name="Sarkar J."/>
            <person name="Das S."/>
        </authorList>
    </citation>
    <scope>NUCLEOTIDE SEQUENCE [LARGE SCALE GENOMIC DNA]</scope>
    <source>
        <strain evidence="5 6">IR64_4_BI</strain>
    </source>
</reference>
<dbReference type="InterPro" id="IPR000644">
    <property type="entry name" value="CBS_dom"/>
</dbReference>
<evidence type="ECO:0000259" key="4">
    <source>
        <dbReference type="PROSITE" id="PS51371"/>
    </source>
</evidence>
<dbReference type="CDD" id="cd02205">
    <property type="entry name" value="CBS_pair_SF"/>
    <property type="match status" value="1"/>
</dbReference>
<proteinExistence type="predicted"/>
<evidence type="ECO:0000313" key="5">
    <source>
        <dbReference type="EMBL" id="MEI6002661.1"/>
    </source>
</evidence>
<dbReference type="InterPro" id="IPR007055">
    <property type="entry name" value="BON_dom"/>
</dbReference>
<keyword evidence="6" id="KW-1185">Reference proteome</keyword>
<dbReference type="Pfam" id="PF04972">
    <property type="entry name" value="BON"/>
    <property type="match status" value="1"/>
</dbReference>
<accession>A0ABU8J487</accession>
<evidence type="ECO:0000256" key="2">
    <source>
        <dbReference type="PROSITE-ProRule" id="PRU00703"/>
    </source>
</evidence>
<dbReference type="PROSITE" id="PS50914">
    <property type="entry name" value="BON"/>
    <property type="match status" value="1"/>
</dbReference>
<sequence length="230" mass="24971">MRATDVMTTSVLFAHPDTTVQEAAKTLAENHISGMPVIDDKGALVGMITEGDLLHRAEIGTGVGKRAWWLEFLASTRELAHGYVREHSHKVGDLMTTDVVSVTEDTPVAQIAEMLERHRIKRVPVLKGGKVTGLVSRANLIRALASAVPDAVPSVAPEDESIRDAIVTALKDARWSLSREDVLVTHGVVHLWGIVTSEEERKAIRVAAENVPGVKEVSSHLEYPVTLPAM</sequence>
<dbReference type="Gene3D" id="3.10.580.10">
    <property type="entry name" value="CBS-domain"/>
    <property type="match status" value="1"/>
</dbReference>
<evidence type="ECO:0000259" key="3">
    <source>
        <dbReference type="PROSITE" id="PS50914"/>
    </source>
</evidence>
<dbReference type="PROSITE" id="PS51371">
    <property type="entry name" value="CBS"/>
    <property type="match status" value="2"/>
</dbReference>
<feature type="domain" description="CBS" evidence="4">
    <location>
        <begin position="95"/>
        <end position="152"/>
    </location>
</feature>
<dbReference type="SMART" id="SM00116">
    <property type="entry name" value="CBS"/>
    <property type="match status" value="2"/>
</dbReference>
<name>A0ABU8J487_9BURK</name>
<dbReference type="RefSeq" id="WP_336602272.1">
    <property type="nucleotide sequence ID" value="NZ_JACFYJ010000125.1"/>
</dbReference>
<dbReference type="InterPro" id="IPR051257">
    <property type="entry name" value="Diverse_CBS-Domain"/>
</dbReference>
<dbReference type="CDD" id="cd04586">
    <property type="entry name" value="CBS_pair_BON_assoc"/>
    <property type="match status" value="1"/>
</dbReference>
<feature type="domain" description="CBS" evidence="4">
    <location>
        <begin position="7"/>
        <end position="63"/>
    </location>
</feature>
<dbReference type="InterPro" id="IPR046342">
    <property type="entry name" value="CBS_dom_sf"/>
</dbReference>
<comment type="caution">
    <text evidence="5">The sequence shown here is derived from an EMBL/GenBank/DDBJ whole genome shotgun (WGS) entry which is preliminary data.</text>
</comment>
<protein>
    <submittedName>
        <fullName evidence="5">CBS domain-containing protein</fullName>
    </submittedName>
</protein>
<dbReference type="Proteomes" id="UP001386437">
    <property type="component" value="Unassembled WGS sequence"/>
</dbReference>
<organism evidence="5 6">
    <name type="scientific">Paraburkholderia bengalensis</name>
    <dbReference type="NCBI Taxonomy" id="2747562"/>
    <lineage>
        <taxon>Bacteria</taxon>
        <taxon>Pseudomonadati</taxon>
        <taxon>Pseudomonadota</taxon>
        <taxon>Betaproteobacteria</taxon>
        <taxon>Burkholderiales</taxon>
        <taxon>Burkholderiaceae</taxon>
        <taxon>Paraburkholderia</taxon>
    </lineage>
</organism>
<evidence type="ECO:0000256" key="1">
    <source>
        <dbReference type="ARBA" id="ARBA00023122"/>
    </source>
</evidence>
<dbReference type="PANTHER" id="PTHR43080">
    <property type="entry name" value="CBS DOMAIN-CONTAINING PROTEIN CBSX3, MITOCHONDRIAL"/>
    <property type="match status" value="1"/>
</dbReference>
<dbReference type="InterPro" id="IPR017080">
    <property type="entry name" value="UCP036990_CBS_BON"/>
</dbReference>
<keyword evidence="1 2" id="KW-0129">CBS domain</keyword>
<dbReference type="EMBL" id="JACFYJ010000125">
    <property type="protein sequence ID" value="MEI6002661.1"/>
    <property type="molecule type" value="Genomic_DNA"/>
</dbReference>
<feature type="domain" description="BON" evidence="3">
    <location>
        <begin position="158"/>
        <end position="225"/>
    </location>
</feature>
<dbReference type="PANTHER" id="PTHR43080:SF26">
    <property type="entry name" value="REGULATORY PROTEIN"/>
    <property type="match status" value="1"/>
</dbReference>
<dbReference type="SUPFAM" id="SSF54631">
    <property type="entry name" value="CBS-domain pair"/>
    <property type="match status" value="1"/>
</dbReference>
<evidence type="ECO:0000313" key="6">
    <source>
        <dbReference type="Proteomes" id="UP001386437"/>
    </source>
</evidence>
<dbReference type="Pfam" id="PF00571">
    <property type="entry name" value="CBS"/>
    <property type="match status" value="2"/>
</dbReference>
<gene>
    <name evidence="5" type="ORF">H3V53_37800</name>
</gene>
<dbReference type="PIRSF" id="PIRSF036990">
    <property type="entry name" value="UCP036990_CBS_BON"/>
    <property type="match status" value="1"/>
</dbReference>